<protein>
    <submittedName>
        <fullName evidence="2">Uncharacterized protein</fullName>
    </submittedName>
</protein>
<accession>A0ABS1SBY6</accession>
<feature type="compositionally biased region" description="Polar residues" evidence="1">
    <location>
        <begin position="171"/>
        <end position="187"/>
    </location>
</feature>
<gene>
    <name evidence="2" type="ORF">D3230_01880</name>
</gene>
<feature type="region of interest" description="Disordered" evidence="1">
    <location>
        <begin position="157"/>
        <end position="194"/>
    </location>
</feature>
<proteinExistence type="predicted"/>
<name>A0ABS1SBY6_9MICO</name>
<evidence type="ECO:0000313" key="2">
    <source>
        <dbReference type="EMBL" id="MBL3678054.1"/>
    </source>
</evidence>
<reference evidence="2 3" key="1">
    <citation type="submission" date="2018-09" db="EMBL/GenBank/DDBJ databases">
        <title>Comparative genomics of Leucobacter spp.</title>
        <authorList>
            <person name="Reis A.C."/>
            <person name="Kolvenbach B.A."/>
            <person name="Corvini P.F.X."/>
            <person name="Nunes O.C."/>
        </authorList>
    </citation>
    <scope>NUCLEOTIDE SEQUENCE [LARGE SCALE GENOMIC DNA]</scope>
    <source>
        <strain evidence="2 3">TAN 31504</strain>
    </source>
</reference>
<keyword evidence="3" id="KW-1185">Reference proteome</keyword>
<dbReference type="EMBL" id="QYAC01000001">
    <property type="protein sequence ID" value="MBL3678054.1"/>
    <property type="molecule type" value="Genomic_DNA"/>
</dbReference>
<dbReference type="Proteomes" id="UP001645859">
    <property type="component" value="Unassembled WGS sequence"/>
</dbReference>
<evidence type="ECO:0000256" key="1">
    <source>
        <dbReference type="SAM" id="MobiDB-lite"/>
    </source>
</evidence>
<sequence>MSAALGIVAGLLLLAGCTPEPEPEPEVLTASEAGGAYLDAVCPVNAAWDIADAELEQLRLALARGTASETKLADAKRVSDALERVAAASSAAAKRLAPTATTWPEDAQAAVDDVRETLVTDREQVKRVVKLPPHKLTRYEWDGAEETATAAARAREALGLPEDADAACTQWADQQSTESPATPSPSDKQSENDE</sequence>
<organism evidence="2 3">
    <name type="scientific">Leucobacter chromiireducens subsp. solipictus</name>
    <dbReference type="NCBI Taxonomy" id="398235"/>
    <lineage>
        <taxon>Bacteria</taxon>
        <taxon>Bacillati</taxon>
        <taxon>Actinomycetota</taxon>
        <taxon>Actinomycetes</taxon>
        <taxon>Micrococcales</taxon>
        <taxon>Microbacteriaceae</taxon>
        <taxon>Leucobacter</taxon>
    </lineage>
</organism>
<evidence type="ECO:0000313" key="3">
    <source>
        <dbReference type="Proteomes" id="UP001645859"/>
    </source>
</evidence>
<comment type="caution">
    <text evidence="2">The sequence shown here is derived from an EMBL/GenBank/DDBJ whole genome shotgun (WGS) entry which is preliminary data.</text>
</comment>